<organism evidence="1 2">
    <name type="scientific">Mucilaginibacter robiniae</name>
    <dbReference type="NCBI Taxonomy" id="2728022"/>
    <lineage>
        <taxon>Bacteria</taxon>
        <taxon>Pseudomonadati</taxon>
        <taxon>Bacteroidota</taxon>
        <taxon>Sphingobacteriia</taxon>
        <taxon>Sphingobacteriales</taxon>
        <taxon>Sphingobacteriaceae</taxon>
        <taxon>Mucilaginibacter</taxon>
    </lineage>
</organism>
<evidence type="ECO:0000313" key="2">
    <source>
        <dbReference type="Proteomes" id="UP000503278"/>
    </source>
</evidence>
<dbReference type="AlphaFoldDB" id="A0A7L5E523"/>
<dbReference type="Proteomes" id="UP000503278">
    <property type="component" value="Chromosome"/>
</dbReference>
<dbReference type="RefSeq" id="WP_169610873.1">
    <property type="nucleotide sequence ID" value="NZ_CP051682.1"/>
</dbReference>
<dbReference type="KEGG" id="mrob:HH214_20755"/>
<reference evidence="1 2" key="1">
    <citation type="submission" date="2020-04" db="EMBL/GenBank/DDBJ databases">
        <title>Genome sequencing of novel species.</title>
        <authorList>
            <person name="Heo J."/>
            <person name="Kim S.-J."/>
            <person name="Kim J.-S."/>
            <person name="Hong S.-B."/>
            <person name="Kwon S.-W."/>
        </authorList>
    </citation>
    <scope>NUCLEOTIDE SEQUENCE [LARGE SCALE GENOMIC DNA]</scope>
    <source>
        <strain evidence="1 2">F39-2</strain>
    </source>
</reference>
<accession>A0A7L5E523</accession>
<sequence length="78" mass="8717">MEQQFDAILTGSDSPIEGIVNLINYNGVEQAYAFTAIDNTLHLIIAKDNHGHWVRIAGTDPYFAGWVDELAEQINNQQ</sequence>
<keyword evidence="2" id="KW-1185">Reference proteome</keyword>
<evidence type="ECO:0000313" key="1">
    <source>
        <dbReference type="EMBL" id="QJD98131.1"/>
    </source>
</evidence>
<name>A0A7L5E523_9SPHI</name>
<protein>
    <submittedName>
        <fullName evidence="1">Uncharacterized protein</fullName>
    </submittedName>
</protein>
<dbReference type="EMBL" id="CP051682">
    <property type="protein sequence ID" value="QJD98131.1"/>
    <property type="molecule type" value="Genomic_DNA"/>
</dbReference>
<proteinExistence type="predicted"/>
<gene>
    <name evidence="1" type="ORF">HH214_20755</name>
</gene>